<dbReference type="RefSeq" id="WP_106008287.1">
    <property type="nucleotide sequence ID" value="NZ_JALCPJ010000010.1"/>
</dbReference>
<dbReference type="AlphaFoldDB" id="A0A2T0BQI5"/>
<comment type="caution">
    <text evidence="1">The sequence shown here is derived from an EMBL/GenBank/DDBJ whole genome shotgun (WGS) entry which is preliminary data.</text>
</comment>
<keyword evidence="2" id="KW-1185">Reference proteome</keyword>
<protein>
    <submittedName>
        <fullName evidence="1">Uncharacterized protein</fullName>
    </submittedName>
</protein>
<organism evidence="1 2">
    <name type="scientific">Clostridium luticellarii</name>
    <dbReference type="NCBI Taxonomy" id="1691940"/>
    <lineage>
        <taxon>Bacteria</taxon>
        <taxon>Bacillati</taxon>
        <taxon>Bacillota</taxon>
        <taxon>Clostridia</taxon>
        <taxon>Eubacteriales</taxon>
        <taxon>Clostridiaceae</taxon>
        <taxon>Clostridium</taxon>
    </lineage>
</organism>
<dbReference type="Proteomes" id="UP000237798">
    <property type="component" value="Unassembled WGS sequence"/>
</dbReference>
<evidence type="ECO:0000313" key="1">
    <source>
        <dbReference type="EMBL" id="PRR86138.1"/>
    </source>
</evidence>
<sequence length="195" mass="21194">MYNIEGVTTFLEKTVTVESYPIAICGICDRDRKQESQDKLLELTKIKFNGLKDPFFIDYQLAERVRNISPSYIKALGVSIDIDGVHQSTGGIIGSPRADISSSNEDIECVGEGLVVVSIPGGPGFIAGSDEDTARKIYEESMLEDRSGTDRMMRVLSNIIKYHVGLAIIVTDGCGPDSRGSAATVENGRICVRTL</sequence>
<dbReference type="OrthoDB" id="1729842at2"/>
<dbReference type="EMBL" id="PVXP01000007">
    <property type="protein sequence ID" value="PRR86138.1"/>
    <property type="molecule type" value="Genomic_DNA"/>
</dbReference>
<gene>
    <name evidence="1" type="ORF">CLLU_07870</name>
</gene>
<proteinExistence type="predicted"/>
<accession>A0A2T0BQI5</accession>
<name>A0A2T0BQI5_9CLOT</name>
<evidence type="ECO:0000313" key="2">
    <source>
        <dbReference type="Proteomes" id="UP000237798"/>
    </source>
</evidence>
<reference evidence="1 2" key="1">
    <citation type="submission" date="2018-03" db="EMBL/GenBank/DDBJ databases">
        <title>Genome sequence of Clostridium luticellarii DSM 29923.</title>
        <authorList>
            <person name="Poehlein A."/>
            <person name="Daniel R."/>
        </authorList>
    </citation>
    <scope>NUCLEOTIDE SEQUENCE [LARGE SCALE GENOMIC DNA]</scope>
    <source>
        <strain evidence="1 2">DSM 29923</strain>
    </source>
</reference>